<evidence type="ECO:0000313" key="3">
    <source>
        <dbReference type="Proteomes" id="UP000799428"/>
    </source>
</evidence>
<dbReference type="Proteomes" id="UP000799428">
    <property type="component" value="Unassembled WGS sequence"/>
</dbReference>
<evidence type="ECO:0000256" key="1">
    <source>
        <dbReference type="SAM" id="MobiDB-lite"/>
    </source>
</evidence>
<sequence length="72" mass="8056">MPFRLRTAETHGSSHPPRSPRLPDCQIARLKGARQGPLLRAIESLDHGRSLMTQRSLDARHAENSCLDPTLM</sequence>
<feature type="region of interest" description="Disordered" evidence="1">
    <location>
        <begin position="1"/>
        <end position="24"/>
    </location>
</feature>
<proteinExistence type="predicted"/>
<dbReference type="EMBL" id="MU005775">
    <property type="protein sequence ID" value="KAF2706970.1"/>
    <property type="molecule type" value="Genomic_DNA"/>
</dbReference>
<evidence type="ECO:0000313" key="2">
    <source>
        <dbReference type="EMBL" id="KAF2706970.1"/>
    </source>
</evidence>
<reference evidence="2" key="1">
    <citation type="journal article" date="2020" name="Stud. Mycol.">
        <title>101 Dothideomycetes genomes: a test case for predicting lifestyles and emergence of pathogens.</title>
        <authorList>
            <person name="Haridas S."/>
            <person name="Albert R."/>
            <person name="Binder M."/>
            <person name="Bloem J."/>
            <person name="Labutti K."/>
            <person name="Salamov A."/>
            <person name="Andreopoulos B."/>
            <person name="Baker S."/>
            <person name="Barry K."/>
            <person name="Bills G."/>
            <person name="Bluhm B."/>
            <person name="Cannon C."/>
            <person name="Castanera R."/>
            <person name="Culley D."/>
            <person name="Daum C."/>
            <person name="Ezra D."/>
            <person name="Gonzalez J."/>
            <person name="Henrissat B."/>
            <person name="Kuo A."/>
            <person name="Liang C."/>
            <person name="Lipzen A."/>
            <person name="Lutzoni F."/>
            <person name="Magnuson J."/>
            <person name="Mondo S."/>
            <person name="Nolan M."/>
            <person name="Ohm R."/>
            <person name="Pangilinan J."/>
            <person name="Park H.-J."/>
            <person name="Ramirez L."/>
            <person name="Alfaro M."/>
            <person name="Sun H."/>
            <person name="Tritt A."/>
            <person name="Yoshinaga Y."/>
            <person name="Zwiers L.-H."/>
            <person name="Turgeon B."/>
            <person name="Goodwin S."/>
            <person name="Spatafora J."/>
            <person name="Crous P."/>
            <person name="Grigoriev I."/>
        </authorList>
    </citation>
    <scope>NUCLEOTIDE SEQUENCE</scope>
    <source>
        <strain evidence="2">CBS 279.74</strain>
    </source>
</reference>
<gene>
    <name evidence="2" type="ORF">K504DRAFT_459409</name>
</gene>
<keyword evidence="3" id="KW-1185">Reference proteome</keyword>
<dbReference type="AlphaFoldDB" id="A0A6G1K2K2"/>
<accession>A0A6G1K2K2</accession>
<protein>
    <submittedName>
        <fullName evidence="2">Uncharacterized protein</fullName>
    </submittedName>
</protein>
<organism evidence="2 3">
    <name type="scientific">Pleomassaria siparia CBS 279.74</name>
    <dbReference type="NCBI Taxonomy" id="1314801"/>
    <lineage>
        <taxon>Eukaryota</taxon>
        <taxon>Fungi</taxon>
        <taxon>Dikarya</taxon>
        <taxon>Ascomycota</taxon>
        <taxon>Pezizomycotina</taxon>
        <taxon>Dothideomycetes</taxon>
        <taxon>Pleosporomycetidae</taxon>
        <taxon>Pleosporales</taxon>
        <taxon>Pleomassariaceae</taxon>
        <taxon>Pleomassaria</taxon>
    </lineage>
</organism>
<name>A0A6G1K2K2_9PLEO</name>